<accession>A0A2P2L6R5</accession>
<reference evidence="1" key="1">
    <citation type="submission" date="2018-02" db="EMBL/GenBank/DDBJ databases">
        <title>Rhizophora mucronata_Transcriptome.</title>
        <authorList>
            <person name="Meera S.P."/>
            <person name="Sreeshan A."/>
            <person name="Augustine A."/>
        </authorList>
    </citation>
    <scope>NUCLEOTIDE SEQUENCE</scope>
    <source>
        <tissue evidence="1">Leaf</tissue>
    </source>
</reference>
<evidence type="ECO:0000313" key="1">
    <source>
        <dbReference type="EMBL" id="MBX13641.1"/>
    </source>
</evidence>
<dbReference type="EMBL" id="GGEC01033157">
    <property type="protein sequence ID" value="MBX13641.1"/>
    <property type="molecule type" value="Transcribed_RNA"/>
</dbReference>
<proteinExistence type="predicted"/>
<dbReference type="AlphaFoldDB" id="A0A2P2L6R5"/>
<sequence>MVSRSFHPIQHRHSLHFHLKRVTLQLNIS</sequence>
<name>A0A2P2L6R5_RHIMU</name>
<organism evidence="1">
    <name type="scientific">Rhizophora mucronata</name>
    <name type="common">Asiatic mangrove</name>
    <dbReference type="NCBI Taxonomy" id="61149"/>
    <lineage>
        <taxon>Eukaryota</taxon>
        <taxon>Viridiplantae</taxon>
        <taxon>Streptophyta</taxon>
        <taxon>Embryophyta</taxon>
        <taxon>Tracheophyta</taxon>
        <taxon>Spermatophyta</taxon>
        <taxon>Magnoliopsida</taxon>
        <taxon>eudicotyledons</taxon>
        <taxon>Gunneridae</taxon>
        <taxon>Pentapetalae</taxon>
        <taxon>rosids</taxon>
        <taxon>fabids</taxon>
        <taxon>Malpighiales</taxon>
        <taxon>Rhizophoraceae</taxon>
        <taxon>Rhizophora</taxon>
    </lineage>
</organism>
<protein>
    <submittedName>
        <fullName evidence="1">Uncharacterized protein</fullName>
    </submittedName>
</protein>